<protein>
    <submittedName>
        <fullName evidence="1">Uncharacterized protein</fullName>
    </submittedName>
</protein>
<reference evidence="1 2" key="1">
    <citation type="submission" date="2020-06" db="EMBL/GenBank/DDBJ databases">
        <authorList>
            <person name="Li R."/>
            <person name="Bekaert M."/>
        </authorList>
    </citation>
    <scope>NUCLEOTIDE SEQUENCE [LARGE SCALE GENOMIC DNA]</scope>
    <source>
        <strain evidence="2">wild</strain>
    </source>
</reference>
<organism evidence="1 2">
    <name type="scientific">Mytilus coruscus</name>
    <name type="common">Sea mussel</name>
    <dbReference type="NCBI Taxonomy" id="42192"/>
    <lineage>
        <taxon>Eukaryota</taxon>
        <taxon>Metazoa</taxon>
        <taxon>Spiralia</taxon>
        <taxon>Lophotrochozoa</taxon>
        <taxon>Mollusca</taxon>
        <taxon>Bivalvia</taxon>
        <taxon>Autobranchia</taxon>
        <taxon>Pteriomorphia</taxon>
        <taxon>Mytilida</taxon>
        <taxon>Mytiloidea</taxon>
        <taxon>Mytilidae</taxon>
        <taxon>Mytilinae</taxon>
        <taxon>Mytilus</taxon>
    </lineage>
</organism>
<dbReference type="EMBL" id="CACVKT020005120">
    <property type="protein sequence ID" value="CAC5393069.1"/>
    <property type="molecule type" value="Genomic_DNA"/>
</dbReference>
<evidence type="ECO:0000313" key="1">
    <source>
        <dbReference type="EMBL" id="CAC5393069.1"/>
    </source>
</evidence>
<accession>A0A6J8CCY1</accession>
<evidence type="ECO:0000313" key="2">
    <source>
        <dbReference type="Proteomes" id="UP000507470"/>
    </source>
</evidence>
<keyword evidence="2" id="KW-1185">Reference proteome</keyword>
<dbReference type="AlphaFoldDB" id="A0A6J8CCY1"/>
<sequence length="157" mass="18689">MNIEWEDSDKKKKVLNLKDEEKPFIEKLPHSDTFKTVIKICHNTKKVNDKDDLVNDPNHQLDGKQTSENKVAKQPDQCMRWDIVVKALQSIENKLANCHMMNSKKLESLEQNIYDSIKVLLGLSRCVRRNTLRWDYIWKYIYGDITTMICGYRYWSY</sequence>
<proteinExistence type="predicted"/>
<gene>
    <name evidence="1" type="ORF">MCOR_27961</name>
</gene>
<dbReference type="Proteomes" id="UP000507470">
    <property type="component" value="Unassembled WGS sequence"/>
</dbReference>
<name>A0A6J8CCY1_MYTCO</name>